<feature type="domain" description="Hemerythrin-like" evidence="1">
    <location>
        <begin position="18"/>
        <end position="149"/>
    </location>
</feature>
<dbReference type="Gene3D" id="1.20.120.520">
    <property type="entry name" value="nmb1532 protein domain like"/>
    <property type="match status" value="1"/>
</dbReference>
<dbReference type="EMBL" id="JADFUA010000001">
    <property type="protein sequence ID" value="MBE9608464.1"/>
    <property type="molecule type" value="Genomic_DNA"/>
</dbReference>
<dbReference type="Proteomes" id="UP000604481">
    <property type="component" value="Unassembled WGS sequence"/>
</dbReference>
<sequence length="172" mass="19052">MVITIGATAGPGFDEPMALLAACHDRVRHYALLAEKLALHVQQNGNDAMAREAASSILRYFDIAAPLHHQDEEEDLFPALLAVADAQLNRVIRDIEAEHAALGELWQSLRCQLVNVRDGGVQLDVSLAGEFARRYPEHAAREDMEIYPHATRLLPEAELVQIGLRMANRRGV</sequence>
<dbReference type="Pfam" id="PF01814">
    <property type="entry name" value="Hemerythrin"/>
    <property type="match status" value="1"/>
</dbReference>
<proteinExistence type="predicted"/>
<accession>A0A8J7K9P3</accession>
<protein>
    <submittedName>
        <fullName evidence="2">Hemerythrin domain-containing protein</fullName>
    </submittedName>
</protein>
<dbReference type="InterPro" id="IPR012312">
    <property type="entry name" value="Hemerythrin-like"/>
</dbReference>
<evidence type="ECO:0000313" key="2">
    <source>
        <dbReference type="EMBL" id="MBE9608464.1"/>
    </source>
</evidence>
<name>A0A8J7K9P3_9NEIS</name>
<gene>
    <name evidence="2" type="ORF">INR99_03800</name>
</gene>
<reference evidence="2 3" key="1">
    <citation type="submission" date="2020-10" db="EMBL/GenBank/DDBJ databases">
        <title>The genome sequence of Chitinilyticum litopenaei 4Y14.</title>
        <authorList>
            <person name="Liu Y."/>
        </authorList>
    </citation>
    <scope>NUCLEOTIDE SEQUENCE [LARGE SCALE GENOMIC DNA]</scope>
    <source>
        <strain evidence="2 3">4Y14</strain>
    </source>
</reference>
<dbReference type="AlphaFoldDB" id="A0A8J7K9P3"/>
<dbReference type="RefSeq" id="WP_194114951.1">
    <property type="nucleotide sequence ID" value="NZ_JADFUA010000001.1"/>
</dbReference>
<evidence type="ECO:0000313" key="3">
    <source>
        <dbReference type="Proteomes" id="UP000604481"/>
    </source>
</evidence>
<evidence type="ECO:0000259" key="1">
    <source>
        <dbReference type="Pfam" id="PF01814"/>
    </source>
</evidence>
<comment type="caution">
    <text evidence="2">The sequence shown here is derived from an EMBL/GenBank/DDBJ whole genome shotgun (WGS) entry which is preliminary data.</text>
</comment>
<keyword evidence="3" id="KW-1185">Reference proteome</keyword>
<organism evidence="2 3">
    <name type="scientific">Chitinilyticum piscinae</name>
    <dbReference type="NCBI Taxonomy" id="2866724"/>
    <lineage>
        <taxon>Bacteria</taxon>
        <taxon>Pseudomonadati</taxon>
        <taxon>Pseudomonadota</taxon>
        <taxon>Betaproteobacteria</taxon>
        <taxon>Neisseriales</taxon>
        <taxon>Chitinibacteraceae</taxon>
        <taxon>Chitinilyticum</taxon>
    </lineage>
</organism>